<dbReference type="RefSeq" id="WP_125977468.1">
    <property type="nucleotide sequence ID" value="NZ_BAAADY010000015.1"/>
</dbReference>
<dbReference type="AlphaFoldDB" id="A0A7X5Y0V7"/>
<keyword evidence="3" id="KW-1185">Reference proteome</keyword>
<reference evidence="2 3" key="1">
    <citation type="submission" date="2020-03" db="EMBL/GenBank/DDBJ databases">
        <title>Genomic Encyclopedia of Type Strains, Phase IV (KMG-IV): sequencing the most valuable type-strain genomes for metagenomic binning, comparative biology and taxonomic classification.</title>
        <authorList>
            <person name="Goeker M."/>
        </authorList>
    </citation>
    <scope>NUCLEOTIDE SEQUENCE [LARGE SCALE GENOMIC DNA]</scope>
    <source>
        <strain evidence="2 3">DSM 7225</strain>
    </source>
</reference>
<accession>A0A7X5Y0V7</accession>
<name>A0A7X5Y0V7_9SPHN</name>
<dbReference type="InterPro" id="IPR002645">
    <property type="entry name" value="STAS_dom"/>
</dbReference>
<dbReference type="PROSITE" id="PS50801">
    <property type="entry name" value="STAS"/>
    <property type="match status" value="1"/>
</dbReference>
<organism evidence="2 3">
    <name type="scientific">Sphingomonas trueperi</name>
    <dbReference type="NCBI Taxonomy" id="53317"/>
    <lineage>
        <taxon>Bacteria</taxon>
        <taxon>Pseudomonadati</taxon>
        <taxon>Pseudomonadota</taxon>
        <taxon>Alphaproteobacteria</taxon>
        <taxon>Sphingomonadales</taxon>
        <taxon>Sphingomonadaceae</taxon>
        <taxon>Sphingomonas</taxon>
    </lineage>
</organism>
<protein>
    <submittedName>
        <fullName evidence="2">Anti-anti-sigma regulatory factor</fullName>
    </submittedName>
</protein>
<dbReference type="InterPro" id="IPR058548">
    <property type="entry name" value="MlaB-like_STAS"/>
</dbReference>
<dbReference type="Pfam" id="PF13466">
    <property type="entry name" value="STAS_2"/>
    <property type="match status" value="1"/>
</dbReference>
<dbReference type="SUPFAM" id="SSF52091">
    <property type="entry name" value="SpoIIaa-like"/>
    <property type="match status" value="1"/>
</dbReference>
<dbReference type="Gene3D" id="3.30.750.24">
    <property type="entry name" value="STAS domain"/>
    <property type="match status" value="1"/>
</dbReference>
<comment type="caution">
    <text evidence="2">The sequence shown here is derived from an EMBL/GenBank/DDBJ whole genome shotgun (WGS) entry which is preliminary data.</text>
</comment>
<evidence type="ECO:0000259" key="1">
    <source>
        <dbReference type="PROSITE" id="PS50801"/>
    </source>
</evidence>
<feature type="domain" description="STAS" evidence="1">
    <location>
        <begin position="15"/>
        <end position="103"/>
    </location>
</feature>
<sequence>MEIELHVASSAVMRSAADLRQQCIDALAEEGTIHIDVAGVTDADLSFVQILCALRTAAAETGREVRLRSPAPAAVAALLERAGFLAAATPQDLDFWFHGERAQ</sequence>
<evidence type="ECO:0000313" key="3">
    <source>
        <dbReference type="Proteomes" id="UP000531251"/>
    </source>
</evidence>
<proteinExistence type="predicted"/>
<dbReference type="EMBL" id="JAATJB010000012">
    <property type="protein sequence ID" value="NJB98994.1"/>
    <property type="molecule type" value="Genomic_DNA"/>
</dbReference>
<evidence type="ECO:0000313" key="2">
    <source>
        <dbReference type="EMBL" id="NJB98994.1"/>
    </source>
</evidence>
<dbReference type="Proteomes" id="UP000531251">
    <property type="component" value="Unassembled WGS sequence"/>
</dbReference>
<gene>
    <name evidence="2" type="ORF">GGR89_003334</name>
</gene>
<dbReference type="InterPro" id="IPR036513">
    <property type="entry name" value="STAS_dom_sf"/>
</dbReference>